<sequence>LVSMNPHRGRTVSSGLERMQWAHRLFFRKQQIRNEEYVSSMISVITMIVAWNDSPNYAVCHWMLQWKQYEMKLQNLLNATDGNMIRIMVLEK</sequence>
<protein>
    <submittedName>
        <fullName evidence="1">NR LBD domain-containing protein</fullName>
    </submittedName>
</protein>
<organism evidence="1">
    <name type="scientific">Gongylonema pulchrum</name>
    <dbReference type="NCBI Taxonomy" id="637853"/>
    <lineage>
        <taxon>Eukaryota</taxon>
        <taxon>Metazoa</taxon>
        <taxon>Ecdysozoa</taxon>
        <taxon>Nematoda</taxon>
        <taxon>Chromadorea</taxon>
        <taxon>Rhabditida</taxon>
        <taxon>Spirurina</taxon>
        <taxon>Spiruromorpha</taxon>
        <taxon>Spiruroidea</taxon>
        <taxon>Gongylonematidae</taxon>
        <taxon>Gongylonema</taxon>
    </lineage>
</organism>
<dbReference type="AlphaFoldDB" id="A0A183DJN1"/>
<reference evidence="1" key="1">
    <citation type="submission" date="2016-06" db="UniProtKB">
        <authorList>
            <consortium name="WormBaseParasite"/>
        </authorList>
    </citation>
    <scope>IDENTIFICATION</scope>
</reference>
<name>A0A183DJN1_9BILA</name>
<proteinExistence type="predicted"/>
<evidence type="ECO:0000313" key="1">
    <source>
        <dbReference type="WBParaSite" id="GPUH_0000893201-mRNA-1"/>
    </source>
</evidence>
<accession>A0A183DJN1</accession>
<dbReference type="WBParaSite" id="GPUH_0000893201-mRNA-1">
    <property type="protein sequence ID" value="GPUH_0000893201-mRNA-1"/>
    <property type="gene ID" value="GPUH_0000893201"/>
</dbReference>